<accession>A0ABT4AFK0</accession>
<evidence type="ECO:0000256" key="2">
    <source>
        <dbReference type="ARBA" id="ARBA00023157"/>
    </source>
</evidence>
<sequence length="232" mass="25290">MGHRRAGRWHRAILLGGHPGCPHLEHRPPPGLTFNGSNAFVSLGDPDALDFIGPITIEAWVKPLATDGLRNIVARDSSTNPPGAVFLRIWDGKYQIGSWNGLDHLVAAPVPPEDLDKWVHLAGVYDGIQWSLYRNGEKVASSMDSIGAVPANVRWAIGAQSDGADRYFKGSIRDVRIWLIARTPEELRAGMGQPLSGQEDGLAGYWPMNEGQSTTLRDLAGRNTGSLRNGLW</sequence>
<dbReference type="SMART" id="SM00560">
    <property type="entry name" value="LamGL"/>
    <property type="match status" value="1"/>
</dbReference>
<evidence type="ECO:0000313" key="4">
    <source>
        <dbReference type="EMBL" id="MCY1080463.1"/>
    </source>
</evidence>
<gene>
    <name evidence="4" type="ORF">OV287_39050</name>
</gene>
<protein>
    <submittedName>
        <fullName evidence="4">LamG domain-containing protein</fullName>
    </submittedName>
</protein>
<dbReference type="SUPFAM" id="SSF49899">
    <property type="entry name" value="Concanavalin A-like lectins/glucanases"/>
    <property type="match status" value="1"/>
</dbReference>
<keyword evidence="5" id="KW-1185">Reference proteome</keyword>
<dbReference type="Gene3D" id="2.60.120.200">
    <property type="match status" value="1"/>
</dbReference>
<organism evidence="4 5">
    <name type="scientific">Archangium lansingense</name>
    <dbReference type="NCBI Taxonomy" id="2995310"/>
    <lineage>
        <taxon>Bacteria</taxon>
        <taxon>Pseudomonadati</taxon>
        <taxon>Myxococcota</taxon>
        <taxon>Myxococcia</taxon>
        <taxon>Myxococcales</taxon>
        <taxon>Cystobacterineae</taxon>
        <taxon>Archangiaceae</taxon>
        <taxon>Archangium</taxon>
    </lineage>
</organism>
<evidence type="ECO:0000313" key="5">
    <source>
        <dbReference type="Proteomes" id="UP001207654"/>
    </source>
</evidence>
<evidence type="ECO:0000259" key="3">
    <source>
        <dbReference type="SMART" id="SM00560"/>
    </source>
</evidence>
<dbReference type="InterPro" id="IPR013320">
    <property type="entry name" value="ConA-like_dom_sf"/>
</dbReference>
<dbReference type="Pfam" id="PF13385">
    <property type="entry name" value="Laminin_G_3"/>
    <property type="match status" value="1"/>
</dbReference>
<feature type="domain" description="LamG-like jellyroll fold" evidence="3">
    <location>
        <begin position="53"/>
        <end position="185"/>
    </location>
</feature>
<dbReference type="RefSeq" id="WP_267539124.1">
    <property type="nucleotide sequence ID" value="NZ_JAPNKA010000001.1"/>
</dbReference>
<proteinExistence type="predicted"/>
<reference evidence="4 5" key="1">
    <citation type="submission" date="2022-11" db="EMBL/GenBank/DDBJ databases">
        <title>Minimal conservation of predation-associated metabolite biosynthetic gene clusters underscores biosynthetic potential of Myxococcota including descriptions for ten novel species: Archangium lansinium sp. nov., Myxococcus landrumus sp. nov., Nannocystis bai.</title>
        <authorList>
            <person name="Ahearne A."/>
            <person name="Stevens C."/>
            <person name="Phillips K."/>
        </authorList>
    </citation>
    <scope>NUCLEOTIDE SEQUENCE [LARGE SCALE GENOMIC DNA]</scope>
    <source>
        <strain evidence="4 5">MIWBW</strain>
    </source>
</reference>
<dbReference type="EMBL" id="JAPNKA010000001">
    <property type="protein sequence ID" value="MCY1080463.1"/>
    <property type="molecule type" value="Genomic_DNA"/>
</dbReference>
<comment type="caution">
    <text evidence="4">The sequence shown here is derived from an EMBL/GenBank/DDBJ whole genome shotgun (WGS) entry which is preliminary data.</text>
</comment>
<dbReference type="Proteomes" id="UP001207654">
    <property type="component" value="Unassembled WGS sequence"/>
</dbReference>
<keyword evidence="1" id="KW-0732">Signal</keyword>
<dbReference type="InterPro" id="IPR006558">
    <property type="entry name" value="LamG-like"/>
</dbReference>
<name>A0ABT4AFK0_9BACT</name>
<keyword evidence="2" id="KW-1015">Disulfide bond</keyword>
<evidence type="ECO:0000256" key="1">
    <source>
        <dbReference type="ARBA" id="ARBA00022729"/>
    </source>
</evidence>